<evidence type="ECO:0000313" key="2">
    <source>
        <dbReference type="EMBL" id="RAL13937.1"/>
    </source>
</evidence>
<keyword evidence="3" id="KW-1185">Reference proteome</keyword>
<dbReference type="RefSeq" id="XP_025553091.1">
    <property type="nucleotide sequence ID" value="XM_025696871.1"/>
</dbReference>
<accession>A0A395I1X9</accession>
<dbReference type="GeneID" id="37201160"/>
<dbReference type="VEuPathDB" id="FungiDB:BO97DRAFT_423316"/>
<dbReference type="Proteomes" id="UP000248961">
    <property type="component" value="Unassembled WGS sequence"/>
</dbReference>
<evidence type="ECO:0000313" key="3">
    <source>
        <dbReference type="Proteomes" id="UP000248961"/>
    </source>
</evidence>
<proteinExistence type="predicted"/>
<feature type="region of interest" description="Disordered" evidence="1">
    <location>
        <begin position="32"/>
        <end position="104"/>
    </location>
</feature>
<protein>
    <submittedName>
        <fullName evidence="2">Uncharacterized protein</fullName>
    </submittedName>
</protein>
<evidence type="ECO:0000256" key="1">
    <source>
        <dbReference type="SAM" id="MobiDB-lite"/>
    </source>
</evidence>
<organism evidence="2 3">
    <name type="scientific">Aspergillus homomorphus (strain CBS 101889)</name>
    <dbReference type="NCBI Taxonomy" id="1450537"/>
    <lineage>
        <taxon>Eukaryota</taxon>
        <taxon>Fungi</taxon>
        <taxon>Dikarya</taxon>
        <taxon>Ascomycota</taxon>
        <taxon>Pezizomycotina</taxon>
        <taxon>Eurotiomycetes</taxon>
        <taxon>Eurotiomycetidae</taxon>
        <taxon>Eurotiales</taxon>
        <taxon>Aspergillaceae</taxon>
        <taxon>Aspergillus</taxon>
        <taxon>Aspergillus subgen. Circumdati</taxon>
    </lineage>
</organism>
<dbReference type="AlphaFoldDB" id="A0A395I1X9"/>
<reference evidence="2 3" key="1">
    <citation type="submission" date="2018-02" db="EMBL/GenBank/DDBJ databases">
        <title>The genomes of Aspergillus section Nigri reveals drivers in fungal speciation.</title>
        <authorList>
            <consortium name="DOE Joint Genome Institute"/>
            <person name="Vesth T.C."/>
            <person name="Nybo J."/>
            <person name="Theobald S."/>
            <person name="Brandl J."/>
            <person name="Frisvad J.C."/>
            <person name="Nielsen K.F."/>
            <person name="Lyhne E.K."/>
            <person name="Kogle M.E."/>
            <person name="Kuo A."/>
            <person name="Riley R."/>
            <person name="Clum A."/>
            <person name="Nolan M."/>
            <person name="Lipzen A."/>
            <person name="Salamov A."/>
            <person name="Henrissat B."/>
            <person name="Wiebenga A."/>
            <person name="De vries R.P."/>
            <person name="Grigoriev I.V."/>
            <person name="Mortensen U.H."/>
            <person name="Andersen M.R."/>
            <person name="Baker S.E."/>
        </authorList>
    </citation>
    <scope>NUCLEOTIDE SEQUENCE [LARGE SCALE GENOMIC DNA]</scope>
    <source>
        <strain evidence="2 3">CBS 101889</strain>
    </source>
</reference>
<sequence>MSPTTPLVEEAKKEEEESRHVRFGNVVVNYMRNVTDIDGERTPTDIPTREPEPITAPTTEGGAAEGRPPAQRPVGRAHLEIAPKSARHSRNASRSSSAERREVDRSVRGLIDLAVCAAINEALEVAIDTPRPALDICAAIHRMLEQDQDEDFMEVEEEEEEE</sequence>
<feature type="compositionally biased region" description="Basic and acidic residues" evidence="1">
    <location>
        <begin position="38"/>
        <end position="52"/>
    </location>
</feature>
<gene>
    <name evidence="2" type="ORF">BO97DRAFT_423316</name>
</gene>
<dbReference type="EMBL" id="KZ824277">
    <property type="protein sequence ID" value="RAL13937.1"/>
    <property type="molecule type" value="Genomic_DNA"/>
</dbReference>
<name>A0A395I1X9_ASPHC</name>